<dbReference type="InterPro" id="IPR015943">
    <property type="entry name" value="WD40/YVTN_repeat-like_dom_sf"/>
</dbReference>
<feature type="repeat" description="WD" evidence="3">
    <location>
        <begin position="358"/>
        <end position="399"/>
    </location>
</feature>
<dbReference type="InterPro" id="IPR001680">
    <property type="entry name" value="WD40_rpt"/>
</dbReference>
<dbReference type="Pfam" id="PF00400">
    <property type="entry name" value="WD40"/>
    <property type="match status" value="3"/>
</dbReference>
<feature type="region of interest" description="Disordered" evidence="4">
    <location>
        <begin position="298"/>
        <end position="358"/>
    </location>
</feature>
<feature type="region of interest" description="Disordered" evidence="4">
    <location>
        <begin position="448"/>
        <end position="496"/>
    </location>
</feature>
<dbReference type="GO" id="GO:0005656">
    <property type="term" value="C:nuclear pre-replicative complex"/>
    <property type="evidence" value="ECO:0007669"/>
    <property type="project" value="TreeGrafter"/>
</dbReference>
<dbReference type="PANTHER" id="PTHR18763:SF0">
    <property type="entry name" value="WD REPEAT-CONTAINING PROTEIN 18"/>
    <property type="match status" value="1"/>
</dbReference>
<feature type="compositionally biased region" description="Gly residues" evidence="4">
    <location>
        <begin position="471"/>
        <end position="484"/>
    </location>
</feature>
<proteinExistence type="predicted"/>
<dbReference type="SMART" id="SM00320">
    <property type="entry name" value="WD40"/>
    <property type="match status" value="5"/>
</dbReference>
<feature type="repeat" description="WD" evidence="3">
    <location>
        <begin position="146"/>
        <end position="179"/>
    </location>
</feature>
<dbReference type="OrthoDB" id="6252103at2759"/>
<gene>
    <name evidence="5" type="ordered locus">Bathy17g00930</name>
</gene>
<feature type="compositionally biased region" description="Acidic residues" evidence="4">
    <location>
        <begin position="314"/>
        <end position="335"/>
    </location>
</feature>
<name>K8EQB4_9CHLO</name>
<dbReference type="GO" id="GO:0120330">
    <property type="term" value="C:rixosome complex"/>
    <property type="evidence" value="ECO:0007669"/>
    <property type="project" value="TreeGrafter"/>
</dbReference>
<dbReference type="SUPFAM" id="SSF50978">
    <property type="entry name" value="WD40 repeat-like"/>
    <property type="match status" value="1"/>
</dbReference>
<dbReference type="GO" id="GO:0006261">
    <property type="term" value="P:DNA-templated DNA replication"/>
    <property type="evidence" value="ECO:0007669"/>
    <property type="project" value="TreeGrafter"/>
</dbReference>
<dbReference type="InterPro" id="IPR045227">
    <property type="entry name" value="WDR18/Ipi3/RID3"/>
</dbReference>
<dbReference type="STRING" id="41875.K8EQB4"/>
<dbReference type="Gene3D" id="2.130.10.10">
    <property type="entry name" value="YVTN repeat-like/Quinoprotein amine dehydrogenase"/>
    <property type="match status" value="3"/>
</dbReference>
<dbReference type="KEGG" id="bpg:Bathy17g00930"/>
<dbReference type="RefSeq" id="XP_007508303.1">
    <property type="nucleotide sequence ID" value="XM_007508241.1"/>
</dbReference>
<evidence type="ECO:0000256" key="4">
    <source>
        <dbReference type="SAM" id="MobiDB-lite"/>
    </source>
</evidence>
<accession>K8EQB4</accession>
<evidence type="ECO:0000256" key="2">
    <source>
        <dbReference type="ARBA" id="ARBA00022737"/>
    </source>
</evidence>
<evidence type="ECO:0000256" key="3">
    <source>
        <dbReference type="PROSITE-ProRule" id="PRU00221"/>
    </source>
</evidence>
<protein>
    <submittedName>
        <fullName evidence="5">Uncharacterized protein</fullName>
    </submittedName>
</protein>
<sequence>MSTRGRRHDGEDTTEECIILASALSSENVSSSSSSSLLALSLPHFQILRRFKSCAGTHQSPRSLDVCGTRFLFQIVREKNALDVYDCPGGKGGVISVKDQKIKRFLFNEKPTSVCSSTCGSLVAVGFESGEVSMYERTTGKMRGKFTAHFKRVVKMQFTSDGSSLITCSEDTAVSAWSVCEALKNNDTLNNINASSSFTSSSSLEPMKSWTSHQLQVTDVCCSKSAGAGADLVASCSIDRTARVFSMTHGTGSECLATFGLPKALTAICMDGEDRCIFVGSCDGEIYEMNINGAPVVEMGGGRGRGGGHLHDVESDDSDDDDRGGEEEAKEEEDDKEKGNNNRKRRRRKNKNESFTTYRGHDRAIVSLHCTSNGHHLLSTSEDGTCRLWDRASGKCIKTVKHPRGGDAPIASACLAIRSHVEKVIVNVGGSSSNNNNAEEATITAAARYQKSSSNRQPPDVPLGTFERYGTKGGGGGGGGGEGGSSNPWDGPLVLL</sequence>
<dbReference type="GeneID" id="19011032"/>
<evidence type="ECO:0000256" key="1">
    <source>
        <dbReference type="ARBA" id="ARBA00022574"/>
    </source>
</evidence>
<keyword evidence="2" id="KW-0677">Repeat</keyword>
<evidence type="ECO:0000313" key="6">
    <source>
        <dbReference type="Proteomes" id="UP000198341"/>
    </source>
</evidence>
<dbReference type="PROSITE" id="PS50294">
    <property type="entry name" value="WD_REPEATS_REGION"/>
    <property type="match status" value="2"/>
</dbReference>
<evidence type="ECO:0000313" key="5">
    <source>
        <dbReference type="EMBL" id="CCO20407.1"/>
    </source>
</evidence>
<dbReference type="EMBL" id="FO082262">
    <property type="protein sequence ID" value="CCO20407.1"/>
    <property type="molecule type" value="Genomic_DNA"/>
</dbReference>
<dbReference type="InterPro" id="IPR036322">
    <property type="entry name" value="WD40_repeat_dom_sf"/>
</dbReference>
<keyword evidence="1 3" id="KW-0853">WD repeat</keyword>
<dbReference type="GO" id="GO:0006364">
    <property type="term" value="P:rRNA processing"/>
    <property type="evidence" value="ECO:0007669"/>
    <property type="project" value="TreeGrafter"/>
</dbReference>
<organism evidence="5 6">
    <name type="scientific">Bathycoccus prasinos</name>
    <dbReference type="NCBI Taxonomy" id="41875"/>
    <lineage>
        <taxon>Eukaryota</taxon>
        <taxon>Viridiplantae</taxon>
        <taxon>Chlorophyta</taxon>
        <taxon>Mamiellophyceae</taxon>
        <taxon>Mamiellales</taxon>
        <taxon>Bathycoccaceae</taxon>
        <taxon>Bathycoccus</taxon>
    </lineage>
</organism>
<dbReference type="eggNOG" id="KOG0646">
    <property type="taxonomic scope" value="Eukaryota"/>
</dbReference>
<keyword evidence="6" id="KW-1185">Reference proteome</keyword>
<reference evidence="5 6" key="1">
    <citation type="submission" date="2011-10" db="EMBL/GenBank/DDBJ databases">
        <authorList>
            <person name="Genoscope - CEA"/>
        </authorList>
    </citation>
    <scope>NUCLEOTIDE SEQUENCE [LARGE SCALE GENOMIC DNA]</scope>
    <source>
        <strain evidence="5 6">RCC 1105</strain>
    </source>
</reference>
<dbReference type="PROSITE" id="PS50082">
    <property type="entry name" value="WD_REPEATS_2"/>
    <property type="match status" value="2"/>
</dbReference>
<feature type="compositionally biased region" description="Basic residues" evidence="4">
    <location>
        <begin position="341"/>
        <end position="350"/>
    </location>
</feature>
<dbReference type="PANTHER" id="PTHR18763">
    <property type="entry name" value="WD-REPEAT PROTEIN 18"/>
    <property type="match status" value="1"/>
</dbReference>
<dbReference type="Proteomes" id="UP000198341">
    <property type="component" value="Chromosome 17"/>
</dbReference>
<dbReference type="AlphaFoldDB" id="K8EQB4"/>